<reference evidence="6" key="1">
    <citation type="journal article" date="2019" name="Int. J. Syst. Evol. Microbiol.">
        <title>The Global Catalogue of Microorganisms (GCM) 10K type strain sequencing project: providing services to taxonomists for standard genome sequencing and annotation.</title>
        <authorList>
            <consortium name="The Broad Institute Genomics Platform"/>
            <consortium name="The Broad Institute Genome Sequencing Center for Infectious Disease"/>
            <person name="Wu L."/>
            <person name="Ma J."/>
        </authorList>
    </citation>
    <scope>NUCLEOTIDE SEQUENCE [LARGE SCALE GENOMIC DNA]</scope>
    <source>
        <strain evidence="6">JCM 17695</strain>
    </source>
</reference>
<dbReference type="Proteomes" id="UP001596512">
    <property type="component" value="Unassembled WGS sequence"/>
</dbReference>
<organism evidence="5 6">
    <name type="scientific">Actinokineospora soli</name>
    <dbReference type="NCBI Taxonomy" id="1048753"/>
    <lineage>
        <taxon>Bacteria</taxon>
        <taxon>Bacillati</taxon>
        <taxon>Actinomycetota</taxon>
        <taxon>Actinomycetes</taxon>
        <taxon>Pseudonocardiales</taxon>
        <taxon>Pseudonocardiaceae</taxon>
        <taxon>Actinokineospora</taxon>
    </lineage>
</organism>
<dbReference type="HAMAP" id="MF_00272">
    <property type="entry name" value="GcvH"/>
    <property type="match status" value="1"/>
</dbReference>
<evidence type="ECO:0000313" key="5">
    <source>
        <dbReference type="EMBL" id="MFC7616630.1"/>
    </source>
</evidence>
<proteinExistence type="inferred from homology"/>
<comment type="subunit">
    <text evidence="3">The glycine cleavage system is composed of four proteins: P, T, L and H.</text>
</comment>
<feature type="modified residue" description="N6-lipoyllysine" evidence="3">
    <location>
        <position position="64"/>
    </location>
</feature>
<keyword evidence="2 3" id="KW-0450">Lipoyl</keyword>
<dbReference type="InterPro" id="IPR011053">
    <property type="entry name" value="Single_hybrid_motif"/>
</dbReference>
<dbReference type="InterPro" id="IPR000089">
    <property type="entry name" value="Biotin_lipoyl"/>
</dbReference>
<dbReference type="Gene3D" id="2.40.50.100">
    <property type="match status" value="1"/>
</dbReference>
<dbReference type="EMBL" id="JBHTEY010000004">
    <property type="protein sequence ID" value="MFC7616630.1"/>
    <property type="molecule type" value="Genomic_DNA"/>
</dbReference>
<evidence type="ECO:0000256" key="3">
    <source>
        <dbReference type="HAMAP-Rule" id="MF_00272"/>
    </source>
</evidence>
<accession>A0ABW2TUG2</accession>
<dbReference type="PROSITE" id="PS00189">
    <property type="entry name" value="LIPOYL"/>
    <property type="match status" value="1"/>
</dbReference>
<dbReference type="InterPro" id="IPR002930">
    <property type="entry name" value="GCV_H"/>
</dbReference>
<comment type="function">
    <text evidence="3">The glycine cleavage system catalyzes the degradation of glycine. The H protein shuttles the methylamine group of glycine from the P protein to the T protein.</text>
</comment>
<evidence type="ECO:0000256" key="1">
    <source>
        <dbReference type="ARBA" id="ARBA00009249"/>
    </source>
</evidence>
<feature type="domain" description="Lipoyl-binding" evidence="4">
    <location>
        <begin position="23"/>
        <end position="105"/>
    </location>
</feature>
<dbReference type="PANTHER" id="PTHR11715:SF3">
    <property type="entry name" value="GLYCINE CLEAVAGE SYSTEM H PROTEIN-RELATED"/>
    <property type="match status" value="1"/>
</dbReference>
<keyword evidence="6" id="KW-1185">Reference proteome</keyword>
<evidence type="ECO:0000259" key="4">
    <source>
        <dbReference type="PROSITE" id="PS50968"/>
    </source>
</evidence>
<dbReference type="CDD" id="cd06848">
    <property type="entry name" value="GCS_H"/>
    <property type="match status" value="1"/>
</dbReference>
<dbReference type="InterPro" id="IPR017453">
    <property type="entry name" value="GCV_H_sub"/>
</dbReference>
<comment type="cofactor">
    <cofactor evidence="3">
        <name>(R)-lipoate</name>
        <dbReference type="ChEBI" id="CHEBI:83088"/>
    </cofactor>
    <text evidence="3">Binds 1 lipoyl cofactor covalently.</text>
</comment>
<comment type="similarity">
    <text evidence="1 3">Belongs to the GcvH family.</text>
</comment>
<dbReference type="PANTHER" id="PTHR11715">
    <property type="entry name" value="GLYCINE CLEAVAGE SYSTEM H PROTEIN"/>
    <property type="match status" value="1"/>
</dbReference>
<evidence type="ECO:0000313" key="6">
    <source>
        <dbReference type="Proteomes" id="UP001596512"/>
    </source>
</evidence>
<evidence type="ECO:0000256" key="2">
    <source>
        <dbReference type="ARBA" id="ARBA00022823"/>
    </source>
</evidence>
<dbReference type="InterPro" id="IPR003016">
    <property type="entry name" value="2-oxoA_DH_lipoyl-BS"/>
</dbReference>
<dbReference type="NCBIfam" id="TIGR00527">
    <property type="entry name" value="gcvH"/>
    <property type="match status" value="1"/>
</dbReference>
<protein>
    <recommendedName>
        <fullName evidence="3">Glycine cleavage system H protein</fullName>
    </recommendedName>
</protein>
<dbReference type="Pfam" id="PF01597">
    <property type="entry name" value="GCV_H"/>
    <property type="match status" value="1"/>
</dbReference>
<gene>
    <name evidence="3 5" type="primary">gcvH</name>
    <name evidence="5" type="ORF">ACFQV2_27385</name>
</gene>
<dbReference type="SUPFAM" id="SSF51230">
    <property type="entry name" value="Single hybrid motif"/>
    <property type="match status" value="1"/>
</dbReference>
<dbReference type="PROSITE" id="PS50968">
    <property type="entry name" value="BIOTINYL_LIPOYL"/>
    <property type="match status" value="1"/>
</dbReference>
<dbReference type="NCBIfam" id="NF002270">
    <property type="entry name" value="PRK01202.1"/>
    <property type="match status" value="1"/>
</dbReference>
<sequence>MSTPQNLAYTEEHEWVDAADPSAAVVGITAYAAAALGDVVYVQLPSVGDTLTAGEPCGEIESTKSVSELYAPADGTVVEINEAVVDTPELVNTDPFGDGWLFKFQVSGALELLDADAYTELTKEEG</sequence>
<dbReference type="InterPro" id="IPR033753">
    <property type="entry name" value="GCV_H/Fam206"/>
</dbReference>
<comment type="caution">
    <text evidence="5">The sequence shown here is derived from an EMBL/GenBank/DDBJ whole genome shotgun (WGS) entry which is preliminary data.</text>
</comment>
<name>A0ABW2TUG2_9PSEU</name>